<evidence type="ECO:0000313" key="3">
    <source>
        <dbReference type="EMBL" id="EID55229.1"/>
    </source>
</evidence>
<dbReference type="STRING" id="882086.SacxiDRAFT_3019"/>
<protein>
    <submittedName>
        <fullName evidence="3">Uncharacterized protein</fullName>
    </submittedName>
</protein>
<proteinExistence type="predicted"/>
<accession>I0V526</accession>
<feature type="region of interest" description="Disordered" evidence="1">
    <location>
        <begin position="44"/>
        <end position="122"/>
    </location>
</feature>
<sequence>MAMTPNWKILTVGAALAGLGVTGTGIALADDATSTSHTKAIEVTAVGSPGASPTPAAPTEDDHRAGSTGTEHNADDADDTADDTDNTPDGNTPDETDDSPDDALDGTDDTPGEADDNTPDGD</sequence>
<reference evidence="3 4" key="1">
    <citation type="submission" date="2012-01" db="EMBL/GenBank/DDBJ databases">
        <title>Improved High-Quality Draft sequence of Saccharomonospora xinjiangensis XJ-54.</title>
        <authorList>
            <consortium name="US DOE Joint Genome Institute"/>
            <person name="Lucas S."/>
            <person name="Han J."/>
            <person name="Lapidus A."/>
            <person name="Cheng J.-F."/>
            <person name="Goodwin L."/>
            <person name="Pitluck S."/>
            <person name="Peters L."/>
            <person name="Mikhailova N."/>
            <person name="Teshima H."/>
            <person name="Detter J.C."/>
            <person name="Han C."/>
            <person name="Tapia R."/>
            <person name="Land M."/>
            <person name="Hauser L."/>
            <person name="Kyrpides N."/>
            <person name="Ivanova N."/>
            <person name="Pagani I."/>
            <person name="Brambilla E.-M."/>
            <person name="Klenk H.-P."/>
            <person name="Woyke T."/>
        </authorList>
    </citation>
    <scope>NUCLEOTIDE SEQUENCE [LARGE SCALE GENOMIC DNA]</scope>
    <source>
        <strain evidence="3 4">XJ-54</strain>
    </source>
</reference>
<feature type="signal peptide" evidence="2">
    <location>
        <begin position="1"/>
        <end position="29"/>
    </location>
</feature>
<keyword evidence="2" id="KW-0732">Signal</keyword>
<organism evidence="3 4">
    <name type="scientific">Saccharomonospora xinjiangensis XJ-54</name>
    <dbReference type="NCBI Taxonomy" id="882086"/>
    <lineage>
        <taxon>Bacteria</taxon>
        <taxon>Bacillati</taxon>
        <taxon>Actinomycetota</taxon>
        <taxon>Actinomycetes</taxon>
        <taxon>Pseudonocardiales</taxon>
        <taxon>Pseudonocardiaceae</taxon>
        <taxon>Saccharomonospora</taxon>
    </lineage>
</organism>
<dbReference type="Proteomes" id="UP000004691">
    <property type="component" value="Unassembled WGS sequence"/>
</dbReference>
<gene>
    <name evidence="3" type="ORF">SacxiDRAFT_3019</name>
</gene>
<evidence type="ECO:0000256" key="2">
    <source>
        <dbReference type="SAM" id="SignalP"/>
    </source>
</evidence>
<feature type="chain" id="PRO_5003634595" evidence="2">
    <location>
        <begin position="30"/>
        <end position="122"/>
    </location>
</feature>
<feature type="compositionally biased region" description="Acidic residues" evidence="1">
    <location>
        <begin position="76"/>
        <end position="122"/>
    </location>
</feature>
<name>I0V526_9PSEU</name>
<evidence type="ECO:0000256" key="1">
    <source>
        <dbReference type="SAM" id="MobiDB-lite"/>
    </source>
</evidence>
<evidence type="ECO:0000313" key="4">
    <source>
        <dbReference type="Proteomes" id="UP000004691"/>
    </source>
</evidence>
<feature type="compositionally biased region" description="Low complexity" evidence="1">
    <location>
        <begin position="45"/>
        <end position="58"/>
    </location>
</feature>
<dbReference type="EMBL" id="JH636049">
    <property type="protein sequence ID" value="EID55229.1"/>
    <property type="molecule type" value="Genomic_DNA"/>
</dbReference>
<keyword evidence="4" id="KW-1185">Reference proteome</keyword>
<dbReference type="HOGENOM" id="CLU_2144033_0_0_11"/>
<dbReference type="RefSeq" id="WP_006239382.1">
    <property type="nucleotide sequence ID" value="NZ_JH636049.1"/>
</dbReference>
<dbReference type="AlphaFoldDB" id="I0V526"/>